<dbReference type="RefSeq" id="WP_267623324.1">
    <property type="nucleotide sequence ID" value="NZ_JAODIW010000008.1"/>
</dbReference>
<protein>
    <submittedName>
        <fullName evidence="1">Uncharacterized protein</fullName>
    </submittedName>
</protein>
<comment type="caution">
    <text evidence="1">The sequence shown here is derived from an EMBL/GenBank/DDBJ whole genome shotgun (WGS) entry which is preliminary data.</text>
</comment>
<dbReference type="Proteomes" id="UP001595921">
    <property type="component" value="Unassembled WGS sequence"/>
</dbReference>
<name>A0ABD5PGJ6_9EURY</name>
<gene>
    <name evidence="1" type="ORF">ACFO0N_18685</name>
</gene>
<organism evidence="1 2">
    <name type="scientific">Halobium salinum</name>
    <dbReference type="NCBI Taxonomy" id="1364940"/>
    <lineage>
        <taxon>Archaea</taxon>
        <taxon>Methanobacteriati</taxon>
        <taxon>Methanobacteriota</taxon>
        <taxon>Stenosarchaea group</taxon>
        <taxon>Halobacteria</taxon>
        <taxon>Halobacteriales</taxon>
        <taxon>Haloferacaceae</taxon>
        <taxon>Halobium</taxon>
    </lineage>
</organism>
<dbReference type="InterPro" id="IPR055756">
    <property type="entry name" value="DUF7332"/>
</dbReference>
<evidence type="ECO:0000313" key="1">
    <source>
        <dbReference type="EMBL" id="MFC4359979.1"/>
    </source>
</evidence>
<dbReference type="EMBL" id="JBHSDS010000010">
    <property type="protein sequence ID" value="MFC4359979.1"/>
    <property type="molecule type" value="Genomic_DNA"/>
</dbReference>
<dbReference type="Pfam" id="PF24019">
    <property type="entry name" value="DUF7332"/>
    <property type="match status" value="1"/>
</dbReference>
<reference evidence="1 2" key="1">
    <citation type="journal article" date="2019" name="Int. J. Syst. Evol. Microbiol.">
        <title>The Global Catalogue of Microorganisms (GCM) 10K type strain sequencing project: providing services to taxonomists for standard genome sequencing and annotation.</title>
        <authorList>
            <consortium name="The Broad Institute Genomics Platform"/>
            <consortium name="The Broad Institute Genome Sequencing Center for Infectious Disease"/>
            <person name="Wu L."/>
            <person name="Ma J."/>
        </authorList>
    </citation>
    <scope>NUCLEOTIDE SEQUENCE [LARGE SCALE GENOMIC DNA]</scope>
    <source>
        <strain evidence="1 2">CGMCC 1.12553</strain>
    </source>
</reference>
<sequence>MRLVRGFFAWVVVVSTLVTGGAAITPAEERSCLPAGGHAFTLESDTSTLTVTAHASLYTRDGAPGALGLGVDGVSHDQTTLVYRTGVVRDPGTGFSFAFDAGARFPTKGSERAIDVDHGRVDGTIDPAC</sequence>
<proteinExistence type="predicted"/>
<evidence type="ECO:0000313" key="2">
    <source>
        <dbReference type="Proteomes" id="UP001595921"/>
    </source>
</evidence>
<dbReference type="AlphaFoldDB" id="A0ABD5PGJ6"/>
<keyword evidence="2" id="KW-1185">Reference proteome</keyword>
<accession>A0ABD5PGJ6</accession>